<dbReference type="STRING" id="452637.Oter_1489"/>
<feature type="chain" id="PRO_5002772063" description="17 kDa surface antigen" evidence="2">
    <location>
        <begin position="20"/>
        <end position="233"/>
    </location>
</feature>
<evidence type="ECO:0008006" key="7">
    <source>
        <dbReference type="Google" id="ProtNLM"/>
    </source>
</evidence>
<gene>
    <name evidence="5" type="ordered locus">Oter_1489</name>
</gene>
<dbReference type="KEGG" id="ote:Oter_1489"/>
<feature type="domain" description="YMGG-like Gly-zipper" evidence="4">
    <location>
        <begin position="26"/>
        <end position="71"/>
    </location>
</feature>
<dbReference type="GO" id="GO:0019867">
    <property type="term" value="C:outer membrane"/>
    <property type="evidence" value="ECO:0007669"/>
    <property type="project" value="InterPro"/>
</dbReference>
<evidence type="ECO:0000313" key="6">
    <source>
        <dbReference type="Proteomes" id="UP000007013"/>
    </source>
</evidence>
<name>B1ZSS9_OPITP</name>
<proteinExistence type="predicted"/>
<accession>B1ZSS9</accession>
<sequence>MKTLTALMLALLTLAPIRAQTLRPEAVNGAVLGGIAGAVIGHNSGDLRHNAWRGAAYGAGAGLLLGHLAGEANARYAGTQVPVPDYPRTYVYREAPGYYGQPVYRSYGGTYYNDADYDTGYAARPDYRGSGLVLGALAGAIIGHNSGDLRHNGWRGAAYGAGLGYVLGSIAEHNARRREAAAAMETVSVPAQTVPTGEPAAVQPAGSSVETIPVTAPAKPSSMSSANELFGRR</sequence>
<dbReference type="Proteomes" id="UP000007013">
    <property type="component" value="Chromosome"/>
</dbReference>
<evidence type="ECO:0000313" key="5">
    <source>
        <dbReference type="EMBL" id="ACB74773.1"/>
    </source>
</evidence>
<evidence type="ECO:0000259" key="4">
    <source>
        <dbReference type="Pfam" id="PF13441"/>
    </source>
</evidence>
<organism evidence="5 6">
    <name type="scientific">Opitutus terrae (strain DSM 11246 / JCM 15787 / PB90-1)</name>
    <dbReference type="NCBI Taxonomy" id="452637"/>
    <lineage>
        <taxon>Bacteria</taxon>
        <taxon>Pseudomonadati</taxon>
        <taxon>Verrucomicrobiota</taxon>
        <taxon>Opitutia</taxon>
        <taxon>Opitutales</taxon>
        <taxon>Opitutaceae</taxon>
        <taxon>Opitutus</taxon>
    </lineage>
</organism>
<protein>
    <recommendedName>
        <fullName evidence="7">17 kDa surface antigen</fullName>
    </recommendedName>
</protein>
<keyword evidence="2" id="KW-0732">Signal</keyword>
<feature type="domain" description="Glycine zipper 2TM" evidence="3">
    <location>
        <begin position="131"/>
        <end position="171"/>
    </location>
</feature>
<dbReference type="RefSeq" id="WP_012374311.1">
    <property type="nucleotide sequence ID" value="NC_010571.1"/>
</dbReference>
<dbReference type="Pfam" id="PF13441">
    <property type="entry name" value="Gly-zipper_YMGG"/>
    <property type="match status" value="1"/>
</dbReference>
<keyword evidence="6" id="KW-1185">Reference proteome</keyword>
<evidence type="ECO:0000259" key="3">
    <source>
        <dbReference type="Pfam" id="PF05433"/>
    </source>
</evidence>
<dbReference type="AlphaFoldDB" id="B1ZSS9"/>
<dbReference type="Pfam" id="PF05433">
    <property type="entry name" value="Rick_17kDa_Anti"/>
    <property type="match status" value="1"/>
</dbReference>
<evidence type="ECO:0000256" key="2">
    <source>
        <dbReference type="SAM" id="SignalP"/>
    </source>
</evidence>
<dbReference type="InterPro" id="IPR027367">
    <property type="entry name" value="Gly-zipper_YMGG"/>
</dbReference>
<reference evidence="5 6" key="1">
    <citation type="journal article" date="2011" name="J. Bacteriol.">
        <title>Genome sequence of the verrucomicrobium Opitutus terrae PB90-1, an abundant inhabitant of rice paddy soil ecosystems.</title>
        <authorList>
            <person name="van Passel M.W."/>
            <person name="Kant R."/>
            <person name="Palva A."/>
            <person name="Copeland A."/>
            <person name="Lucas S."/>
            <person name="Lapidus A."/>
            <person name="Glavina del Rio T."/>
            <person name="Pitluck S."/>
            <person name="Goltsman E."/>
            <person name="Clum A."/>
            <person name="Sun H."/>
            <person name="Schmutz J."/>
            <person name="Larimer F.W."/>
            <person name="Land M.L."/>
            <person name="Hauser L."/>
            <person name="Kyrpides N."/>
            <person name="Mikhailova N."/>
            <person name="Richardson P.P."/>
            <person name="Janssen P.H."/>
            <person name="de Vos W.M."/>
            <person name="Smidt H."/>
        </authorList>
    </citation>
    <scope>NUCLEOTIDE SEQUENCE [LARGE SCALE GENOMIC DNA]</scope>
    <source>
        <strain evidence="6">DSM 11246 / JCM 15787 / PB90-1</strain>
    </source>
</reference>
<dbReference type="HOGENOM" id="CLU_1188986_0_0_0"/>
<evidence type="ECO:0000256" key="1">
    <source>
        <dbReference type="SAM" id="MobiDB-lite"/>
    </source>
</evidence>
<dbReference type="InterPro" id="IPR008816">
    <property type="entry name" value="Gly_zipper_2TM_dom"/>
</dbReference>
<feature type="signal peptide" evidence="2">
    <location>
        <begin position="1"/>
        <end position="19"/>
    </location>
</feature>
<dbReference type="EMBL" id="CP001032">
    <property type="protein sequence ID" value="ACB74773.1"/>
    <property type="molecule type" value="Genomic_DNA"/>
</dbReference>
<feature type="region of interest" description="Disordered" evidence="1">
    <location>
        <begin position="195"/>
        <end position="233"/>
    </location>
</feature>